<feature type="domain" description="Pyrroline-5-carboxylate reductase catalytic N-terminal" evidence="2">
    <location>
        <begin position="18"/>
        <end position="105"/>
    </location>
</feature>
<dbReference type="Proteomes" id="UP000274073">
    <property type="component" value="Chromosome"/>
</dbReference>
<evidence type="ECO:0000313" key="5">
    <source>
        <dbReference type="Proteomes" id="UP000274073"/>
    </source>
</evidence>
<reference evidence="5 6" key="1">
    <citation type="submission" date="2018-11" db="EMBL/GenBank/DDBJ databases">
        <title>Proposal to divide the Flavobacteriaceae and reorganize its genera based on Amino Acid Identity values calculated from whole genome sequences.</title>
        <authorList>
            <person name="Nicholson A.C."/>
            <person name="Gulvik C.A."/>
            <person name="Whitney A.M."/>
            <person name="Humrighouse B.W."/>
            <person name="Bell M."/>
            <person name="Holmes B."/>
            <person name="Steigerwalt A.G."/>
            <person name="Villarma A."/>
            <person name="Sheth M."/>
            <person name="Batra D."/>
            <person name="Pryor J."/>
            <person name="Bernardet J.-F."/>
            <person name="Hugo C."/>
            <person name="Kampfer P."/>
            <person name="Newman J."/>
            <person name="McQuiston J.R."/>
        </authorList>
    </citation>
    <scope>NUCLEOTIDE SEQUENCE [LARGE SCALE GENOMIC DNA]</scope>
    <source>
        <strain evidence="3 5">G0207</strain>
        <strain evidence="4 6">H5143</strain>
    </source>
</reference>
<dbReference type="Proteomes" id="UP000281741">
    <property type="component" value="Chromosome"/>
</dbReference>
<dbReference type="InterPro" id="IPR051267">
    <property type="entry name" value="STEAP_metalloreductase"/>
</dbReference>
<name>A0AAD1DLN4_9FLAO</name>
<dbReference type="RefSeq" id="WP_123854269.1">
    <property type="nucleotide sequence ID" value="NZ_CP033912.1"/>
</dbReference>
<evidence type="ECO:0000313" key="4">
    <source>
        <dbReference type="EMBL" id="AZA95237.1"/>
    </source>
</evidence>
<sequence>MENRILESVNPQDTLGTLGIVGAGHIAQAVARHASRAGYQVTISSRKKPAELADLASSLGERVKAGTPTEAAQTDLVLIAVHFDQIPEAVKDIDWKERTVIDASNAIVFPEFKPKDLGGKTSSRVNANLFPGASLVKAFNTLPSAVLASDPNVEKGKRVIFVSGDDARSKKKVLTFAKDLGFYPIDLGGLDEGGRLQEFGGALITHNLIKLK</sequence>
<dbReference type="InterPro" id="IPR028939">
    <property type="entry name" value="P5C_Rdtase_cat_N"/>
</dbReference>
<dbReference type="EMBL" id="CP033915">
    <property type="protein sequence ID" value="AZA86823.1"/>
    <property type="molecule type" value="Genomic_DNA"/>
</dbReference>
<dbReference type="InterPro" id="IPR036291">
    <property type="entry name" value="NAD(P)-bd_dom_sf"/>
</dbReference>
<accession>A0AAD1DLN4</accession>
<keyword evidence="1" id="KW-0560">Oxidoreductase</keyword>
<protein>
    <submittedName>
        <fullName evidence="3">NADP oxidoreductase</fullName>
    </submittedName>
</protein>
<dbReference type="Gene3D" id="3.40.50.720">
    <property type="entry name" value="NAD(P)-binding Rossmann-like Domain"/>
    <property type="match status" value="1"/>
</dbReference>
<evidence type="ECO:0000259" key="2">
    <source>
        <dbReference type="Pfam" id="PF03807"/>
    </source>
</evidence>
<dbReference type="SUPFAM" id="SSF51735">
    <property type="entry name" value="NAD(P)-binding Rossmann-fold domains"/>
    <property type="match status" value="1"/>
</dbReference>
<proteinExistence type="predicted"/>
<dbReference type="AlphaFoldDB" id="A0AAD1DLN4"/>
<keyword evidence="6" id="KW-1185">Reference proteome</keyword>
<evidence type="ECO:0000256" key="1">
    <source>
        <dbReference type="ARBA" id="ARBA00023002"/>
    </source>
</evidence>
<evidence type="ECO:0000313" key="3">
    <source>
        <dbReference type="EMBL" id="AZA86823.1"/>
    </source>
</evidence>
<dbReference type="Pfam" id="PF03807">
    <property type="entry name" value="F420_oxidored"/>
    <property type="match status" value="1"/>
</dbReference>
<gene>
    <name evidence="3" type="ORF">EG349_08490</name>
    <name evidence="4" type="ORF">EG353_06510</name>
</gene>
<organism evidence="3 5">
    <name type="scientific">Chryseobacterium shandongense</name>
    <dbReference type="NCBI Taxonomy" id="1493872"/>
    <lineage>
        <taxon>Bacteria</taxon>
        <taxon>Pseudomonadati</taxon>
        <taxon>Bacteroidota</taxon>
        <taxon>Flavobacteriia</taxon>
        <taxon>Flavobacteriales</taxon>
        <taxon>Weeksellaceae</taxon>
        <taxon>Chryseobacterium group</taxon>
        <taxon>Chryseobacterium</taxon>
    </lineage>
</organism>
<dbReference type="EMBL" id="CP033912">
    <property type="protein sequence ID" value="AZA95237.1"/>
    <property type="molecule type" value="Genomic_DNA"/>
</dbReference>
<dbReference type="GO" id="GO:0016491">
    <property type="term" value="F:oxidoreductase activity"/>
    <property type="evidence" value="ECO:0007669"/>
    <property type="project" value="UniProtKB-KW"/>
</dbReference>
<evidence type="ECO:0000313" key="6">
    <source>
        <dbReference type="Proteomes" id="UP000281741"/>
    </source>
</evidence>
<dbReference type="PANTHER" id="PTHR14239">
    <property type="entry name" value="DUDULIN-RELATED"/>
    <property type="match status" value="1"/>
</dbReference>